<dbReference type="AlphaFoldDB" id="A0A7W6P5Y0"/>
<sequence length="58" mass="7269">MLITENLIEKKYILIYRRHDYYQEIEKITKCIAERPDYRFKLNYTNLFKSGKNNLYFI</sequence>
<reference evidence="2 3" key="3">
    <citation type="submission" date="2020-08" db="EMBL/GenBank/DDBJ databases">
        <title>Genomic Encyclopedia of Type Strains, Phase IV (KMG-IV): sequencing the most valuable type-strain genomes for metagenomic binning, comparative biology and taxonomic classification.</title>
        <authorList>
            <person name="Goeker M."/>
        </authorList>
    </citation>
    <scope>NUCLEOTIDE SEQUENCE [LARGE SCALE GENOMIC DNA]</scope>
    <source>
        <strain evidence="2 3">DSM 100774</strain>
    </source>
</reference>
<reference evidence="1" key="1">
    <citation type="journal article" date="2014" name="Int. J. Syst. Evol. Microbiol.">
        <title>Complete genome of a new Firmicutes species belonging to the dominant human colonic microbiota ('Ruminococcus bicirculans') reveals two chromosomes and a selective capacity to utilize plant glucans.</title>
        <authorList>
            <consortium name="NISC Comparative Sequencing Program"/>
            <person name="Wegmann U."/>
            <person name="Louis P."/>
            <person name="Goesmann A."/>
            <person name="Henrissat B."/>
            <person name="Duncan S.H."/>
            <person name="Flint H.J."/>
        </authorList>
    </citation>
    <scope>NUCLEOTIDE SEQUENCE</scope>
    <source>
        <strain evidence="1">CGMCC 1.15287</strain>
    </source>
</reference>
<evidence type="ECO:0000313" key="2">
    <source>
        <dbReference type="EMBL" id="MBB4108517.1"/>
    </source>
</evidence>
<gene>
    <name evidence="1" type="ORF">GCM10007422_01640</name>
    <name evidence="2" type="ORF">GGQ60_002498</name>
</gene>
<accession>A0A7W6P5Y0</accession>
<reference evidence="4" key="2">
    <citation type="journal article" date="2019" name="Int. J. Syst. Evol. Microbiol.">
        <title>The Global Catalogue of Microorganisms (GCM) 10K type strain sequencing project: providing services to taxonomists for standard genome sequencing and annotation.</title>
        <authorList>
            <consortium name="The Broad Institute Genomics Platform"/>
            <consortium name="The Broad Institute Genome Sequencing Center for Infectious Disease"/>
            <person name="Wu L."/>
            <person name="Ma J."/>
        </authorList>
    </citation>
    <scope>NUCLEOTIDE SEQUENCE [LARGE SCALE GENOMIC DNA]</scope>
    <source>
        <strain evidence="4">CGMCC 1.15287</strain>
    </source>
</reference>
<protein>
    <submittedName>
        <fullName evidence="2">Uncharacterized protein</fullName>
    </submittedName>
</protein>
<evidence type="ECO:0000313" key="3">
    <source>
        <dbReference type="Proteomes" id="UP000532273"/>
    </source>
</evidence>
<evidence type="ECO:0000313" key="4">
    <source>
        <dbReference type="Proteomes" id="UP000642938"/>
    </source>
</evidence>
<proteinExistence type="predicted"/>
<dbReference type="Proteomes" id="UP000532273">
    <property type="component" value="Unassembled WGS sequence"/>
</dbReference>
<dbReference type="EMBL" id="JACIEF010000002">
    <property type="protein sequence ID" value="MBB4108517.1"/>
    <property type="molecule type" value="Genomic_DNA"/>
</dbReference>
<evidence type="ECO:0000313" key="1">
    <source>
        <dbReference type="EMBL" id="GGG92286.1"/>
    </source>
</evidence>
<organism evidence="2 3">
    <name type="scientific">Pedobacter zeae</name>
    <dbReference type="NCBI Taxonomy" id="1737356"/>
    <lineage>
        <taxon>Bacteria</taxon>
        <taxon>Pseudomonadati</taxon>
        <taxon>Bacteroidota</taxon>
        <taxon>Sphingobacteriia</taxon>
        <taxon>Sphingobacteriales</taxon>
        <taxon>Sphingobacteriaceae</taxon>
        <taxon>Pedobacter</taxon>
    </lineage>
</organism>
<dbReference type="Proteomes" id="UP000642938">
    <property type="component" value="Unassembled WGS sequence"/>
</dbReference>
<comment type="caution">
    <text evidence="2">The sequence shown here is derived from an EMBL/GenBank/DDBJ whole genome shotgun (WGS) entry which is preliminary data.</text>
</comment>
<keyword evidence="4" id="KW-1185">Reference proteome</keyword>
<name>A0A7W6P5Y0_9SPHI</name>
<dbReference type="EMBL" id="BMHZ01000001">
    <property type="protein sequence ID" value="GGG92286.1"/>
    <property type="molecule type" value="Genomic_DNA"/>
</dbReference>
<reference evidence="1" key="4">
    <citation type="submission" date="2024-05" db="EMBL/GenBank/DDBJ databases">
        <authorList>
            <person name="Sun Q."/>
            <person name="Zhou Y."/>
        </authorList>
    </citation>
    <scope>NUCLEOTIDE SEQUENCE</scope>
    <source>
        <strain evidence="1">CGMCC 1.15287</strain>
    </source>
</reference>